<dbReference type="KEGG" id="hakz:J0X25_09390"/>
<keyword evidence="2" id="KW-0813">Transport</keyword>
<evidence type="ECO:0000313" key="8">
    <source>
        <dbReference type="Proteomes" id="UP000663203"/>
    </source>
</evidence>
<evidence type="ECO:0000256" key="3">
    <source>
        <dbReference type="ARBA" id="ARBA00022741"/>
    </source>
</evidence>
<dbReference type="RefSeq" id="WP_207287197.1">
    <property type="nucleotide sequence ID" value="NZ_CP071462.1"/>
</dbReference>
<sequence length="235" mass="26091">MNIVEIENLNAGYGTGQVLFDVSLEIEEGEVVSLLGRNGAGKSTMMRCVAGAKPPHIQSGTVRVNGEDITDLATHKRTSKGIGYVPEERRVWPGLTISENIRMAINNTSDPMSLDEVLSYFPRLQELEDKAARNLSGGEQQMLAIGRALASNPDVMLMDEPSEGLAPYIVRDVEQVIRQLNEEEGLTIFLVEQNVVMAMDVSDRHYFLDQGEIVDEMTPGKLQENPEIRQRYLSV</sequence>
<keyword evidence="8" id="KW-1185">Reference proteome</keyword>
<name>A0A8A2VBT3_9EURY</name>
<dbReference type="InterPro" id="IPR003593">
    <property type="entry name" value="AAA+_ATPase"/>
</dbReference>
<dbReference type="InterPro" id="IPR017871">
    <property type="entry name" value="ABC_transporter-like_CS"/>
</dbReference>
<evidence type="ECO:0000256" key="1">
    <source>
        <dbReference type="ARBA" id="ARBA00005417"/>
    </source>
</evidence>
<dbReference type="Proteomes" id="UP000663203">
    <property type="component" value="Chromosome"/>
</dbReference>
<evidence type="ECO:0000313" key="7">
    <source>
        <dbReference type="EMBL" id="QSW97635.1"/>
    </source>
</evidence>
<keyword evidence="3" id="KW-0547">Nucleotide-binding</keyword>
<dbReference type="GO" id="GO:0005524">
    <property type="term" value="F:ATP binding"/>
    <property type="evidence" value="ECO:0007669"/>
    <property type="project" value="UniProtKB-KW"/>
</dbReference>
<reference evidence="7 8" key="1">
    <citation type="submission" date="2021-03" db="EMBL/GenBank/DDBJ databases">
        <title>Haloterrigena longa sp. nov. and Haloterrigena limicola sp. nov., extremely halophilic archaea isolated from a salt lake.</title>
        <authorList>
            <person name="Henglin C."/>
        </authorList>
    </citation>
    <scope>NUCLEOTIDE SEQUENCE [LARGE SCALE GENOMIC DNA]</scope>
    <source>
        <strain evidence="7 8">KZCA68</strain>
    </source>
</reference>
<protein>
    <submittedName>
        <fullName evidence="7">ABC transporter ATP-binding protein</fullName>
    </submittedName>
</protein>
<dbReference type="SUPFAM" id="SSF52540">
    <property type="entry name" value="P-loop containing nucleoside triphosphate hydrolases"/>
    <property type="match status" value="1"/>
</dbReference>
<dbReference type="AlphaFoldDB" id="A0A8A2VBT3"/>
<dbReference type="InterPro" id="IPR003439">
    <property type="entry name" value="ABC_transporter-like_ATP-bd"/>
</dbReference>
<dbReference type="InterPro" id="IPR027417">
    <property type="entry name" value="P-loop_NTPase"/>
</dbReference>
<dbReference type="GO" id="GO:0015658">
    <property type="term" value="F:branched-chain amino acid transmembrane transporter activity"/>
    <property type="evidence" value="ECO:0007669"/>
    <property type="project" value="TreeGrafter"/>
</dbReference>
<dbReference type="PANTHER" id="PTHR43820:SF4">
    <property type="entry name" value="HIGH-AFFINITY BRANCHED-CHAIN AMINO ACID TRANSPORT ATP-BINDING PROTEIN LIVF"/>
    <property type="match status" value="1"/>
</dbReference>
<evidence type="ECO:0000256" key="5">
    <source>
        <dbReference type="ARBA" id="ARBA00022970"/>
    </source>
</evidence>
<evidence type="ECO:0000256" key="4">
    <source>
        <dbReference type="ARBA" id="ARBA00022840"/>
    </source>
</evidence>
<dbReference type="GeneID" id="63187517"/>
<keyword evidence="5" id="KW-0029">Amino-acid transport</keyword>
<dbReference type="PANTHER" id="PTHR43820">
    <property type="entry name" value="HIGH-AFFINITY BRANCHED-CHAIN AMINO ACID TRANSPORT ATP-BINDING PROTEIN LIVF"/>
    <property type="match status" value="1"/>
</dbReference>
<dbReference type="Pfam" id="PF00005">
    <property type="entry name" value="ABC_tran"/>
    <property type="match status" value="1"/>
</dbReference>
<feature type="domain" description="ABC transporter" evidence="6">
    <location>
        <begin position="4"/>
        <end position="235"/>
    </location>
</feature>
<gene>
    <name evidence="7" type="ORF">J0X25_09390</name>
</gene>
<dbReference type="CDD" id="cd03224">
    <property type="entry name" value="ABC_TM1139_LivF_branched"/>
    <property type="match status" value="1"/>
</dbReference>
<dbReference type="SMART" id="SM00382">
    <property type="entry name" value="AAA"/>
    <property type="match status" value="1"/>
</dbReference>
<dbReference type="PROSITE" id="PS50893">
    <property type="entry name" value="ABC_TRANSPORTER_2"/>
    <property type="match status" value="1"/>
</dbReference>
<proteinExistence type="inferred from homology"/>
<dbReference type="InterPro" id="IPR052156">
    <property type="entry name" value="BCAA_Transport_ATP-bd_LivF"/>
</dbReference>
<dbReference type="GO" id="GO:0016887">
    <property type="term" value="F:ATP hydrolysis activity"/>
    <property type="evidence" value="ECO:0007669"/>
    <property type="project" value="InterPro"/>
</dbReference>
<dbReference type="GO" id="GO:0015807">
    <property type="term" value="P:L-amino acid transport"/>
    <property type="evidence" value="ECO:0007669"/>
    <property type="project" value="TreeGrafter"/>
</dbReference>
<dbReference type="PROSITE" id="PS00211">
    <property type="entry name" value="ABC_TRANSPORTER_1"/>
    <property type="match status" value="1"/>
</dbReference>
<dbReference type="EMBL" id="CP071462">
    <property type="protein sequence ID" value="QSW97635.1"/>
    <property type="molecule type" value="Genomic_DNA"/>
</dbReference>
<dbReference type="Gene3D" id="3.40.50.300">
    <property type="entry name" value="P-loop containing nucleotide triphosphate hydrolases"/>
    <property type="match status" value="1"/>
</dbReference>
<evidence type="ECO:0000259" key="6">
    <source>
        <dbReference type="PROSITE" id="PS50893"/>
    </source>
</evidence>
<keyword evidence="4 7" id="KW-0067">ATP-binding</keyword>
<organism evidence="7 8">
    <name type="scientific">Haloterrigena alkaliphila</name>
    <dbReference type="NCBI Taxonomy" id="2816475"/>
    <lineage>
        <taxon>Archaea</taxon>
        <taxon>Methanobacteriati</taxon>
        <taxon>Methanobacteriota</taxon>
        <taxon>Stenosarchaea group</taxon>
        <taxon>Halobacteria</taxon>
        <taxon>Halobacteriales</taxon>
        <taxon>Natrialbaceae</taxon>
        <taxon>Haloterrigena</taxon>
    </lineage>
</organism>
<accession>A0A8A2VBT3</accession>
<evidence type="ECO:0000256" key="2">
    <source>
        <dbReference type="ARBA" id="ARBA00022448"/>
    </source>
</evidence>
<comment type="similarity">
    <text evidence="1">Belongs to the ABC transporter superfamily.</text>
</comment>